<comment type="caution">
    <text evidence="1">The sequence shown here is derived from an EMBL/GenBank/DDBJ whole genome shotgun (WGS) entry which is preliminary data.</text>
</comment>
<dbReference type="CDD" id="cd12952">
    <property type="entry name" value="MMP_ACEL2062"/>
    <property type="match status" value="1"/>
</dbReference>
<dbReference type="Gene3D" id="3.30.2010.20">
    <property type="match status" value="1"/>
</dbReference>
<sequence>MARNRTPRGDAPAFTTPPTSAELEALAQDAFLSVPEVLRAHCRDIVVRIEEFPEDDVLRDLELESPFDLLGLYDGVPVNHRSVQDLPRRPDMIFLYRVPLLCYWVETGEDLSGLVRHVMIHEIGHHFGFSDDDMEELERQAP</sequence>
<dbReference type="EMBL" id="JACZHT010000001">
    <property type="protein sequence ID" value="MBE1236633.1"/>
    <property type="molecule type" value="Genomic_DNA"/>
</dbReference>
<keyword evidence="2" id="KW-1185">Reference proteome</keyword>
<dbReference type="AlphaFoldDB" id="A0A8J7CBX2"/>
<dbReference type="RefSeq" id="WP_192533524.1">
    <property type="nucleotide sequence ID" value="NZ_JACZHT010000001.1"/>
</dbReference>
<evidence type="ECO:0000313" key="2">
    <source>
        <dbReference type="Proteomes" id="UP000631034"/>
    </source>
</evidence>
<protein>
    <submittedName>
        <fullName evidence="1">Metallopeptidase family protein</fullName>
    </submittedName>
</protein>
<dbReference type="Proteomes" id="UP000631034">
    <property type="component" value="Unassembled WGS sequence"/>
</dbReference>
<gene>
    <name evidence="1" type="ORF">IHV25_03070</name>
</gene>
<organism evidence="1 2">
    <name type="scientific">Phaeovibrio sulfidiphilus</name>
    <dbReference type="NCBI Taxonomy" id="1220600"/>
    <lineage>
        <taxon>Bacteria</taxon>
        <taxon>Pseudomonadati</taxon>
        <taxon>Pseudomonadota</taxon>
        <taxon>Alphaproteobacteria</taxon>
        <taxon>Rhodospirillales</taxon>
        <taxon>Rhodospirillaceae</taxon>
        <taxon>Phaeovibrio</taxon>
    </lineage>
</organism>
<reference evidence="1" key="1">
    <citation type="submission" date="2020-10" db="EMBL/GenBank/DDBJ databases">
        <title>Genome sequence of the unusual species of purple photosynthetic bacteria, Phaeovibrio sulfidiphilus DSM 23193, type strain.</title>
        <authorList>
            <person name="Kyndt J.A."/>
            <person name="Meyer T.E."/>
        </authorList>
    </citation>
    <scope>NUCLEOTIDE SEQUENCE</scope>
    <source>
        <strain evidence="1">DSM 23193</strain>
    </source>
</reference>
<evidence type="ECO:0000313" key="1">
    <source>
        <dbReference type="EMBL" id="MBE1236633.1"/>
    </source>
</evidence>
<proteinExistence type="predicted"/>
<accession>A0A8J7CBX2</accession>
<dbReference type="InterPro" id="IPR038555">
    <property type="entry name" value="Zincin_1_sf"/>
</dbReference>
<dbReference type="InterPro" id="IPR010428">
    <property type="entry name" value="Zincin_1"/>
</dbReference>
<dbReference type="SUPFAM" id="SSF55486">
    <property type="entry name" value="Metalloproteases ('zincins'), catalytic domain"/>
    <property type="match status" value="1"/>
</dbReference>
<dbReference type="Pfam" id="PF06262">
    <property type="entry name" value="Zincin_1"/>
    <property type="match status" value="1"/>
</dbReference>
<name>A0A8J7CBX2_9PROT</name>